<proteinExistence type="predicted"/>
<evidence type="ECO:0000313" key="1">
    <source>
        <dbReference type="EMBL" id="JAC40953.1"/>
    </source>
</evidence>
<protein>
    <submittedName>
        <fullName evidence="1">Uncharacterized protein</fullName>
    </submittedName>
</protein>
<sequence length="123" mass="13897">MLVSTYFITSYLAAACHRDCMPHQTTHAPRRRAAAKPTRCTVAHEPPSILPHIKPSAKILQIRVHIKRLLHRYIKQTQTHQLSSAYPGKSALHRTQTPTHTHTLIHPHTHAGTGSRPHELCAY</sequence>
<dbReference type="EMBL" id="GAKP01017999">
    <property type="protein sequence ID" value="JAC40953.1"/>
    <property type="molecule type" value="Transcribed_RNA"/>
</dbReference>
<organism evidence="1">
    <name type="scientific">Bactrocera dorsalis</name>
    <name type="common">Oriental fruit fly</name>
    <name type="synonym">Dacus dorsalis</name>
    <dbReference type="NCBI Taxonomy" id="27457"/>
    <lineage>
        <taxon>Eukaryota</taxon>
        <taxon>Metazoa</taxon>
        <taxon>Ecdysozoa</taxon>
        <taxon>Arthropoda</taxon>
        <taxon>Hexapoda</taxon>
        <taxon>Insecta</taxon>
        <taxon>Pterygota</taxon>
        <taxon>Neoptera</taxon>
        <taxon>Endopterygota</taxon>
        <taxon>Diptera</taxon>
        <taxon>Brachycera</taxon>
        <taxon>Muscomorpha</taxon>
        <taxon>Tephritoidea</taxon>
        <taxon>Tephritidae</taxon>
        <taxon>Bactrocera</taxon>
        <taxon>Bactrocera</taxon>
    </lineage>
</organism>
<name>A0A034VHB8_BACDO</name>
<reference evidence="1" key="1">
    <citation type="journal article" date="2014" name="BMC Genomics">
        <title>Characterizing the developmental transcriptome of the oriental fruit fly, Bactrocera dorsalis (Diptera: Tephritidae) through comparative genomic analysis with Drosophila melanogaster utilizing modENCODE datasets.</title>
        <authorList>
            <person name="Geib S.M."/>
            <person name="Calla B."/>
            <person name="Hall B."/>
            <person name="Hou S."/>
            <person name="Manoukis N.C."/>
        </authorList>
    </citation>
    <scope>NUCLEOTIDE SEQUENCE</scope>
    <source>
        <strain evidence="1">Punador</strain>
    </source>
</reference>
<accession>A0A034VHB8</accession>
<dbReference type="AlphaFoldDB" id="A0A034VHB8"/>